<proteinExistence type="predicted"/>
<dbReference type="EMBL" id="CP003540">
    <property type="protein sequence ID" value="AFK16060.1"/>
    <property type="molecule type" value="Genomic_DNA"/>
</dbReference>
<name>A0AAU8PTX0_CORPS</name>
<dbReference type="KEGG" id="coe:CP258_02210"/>
<evidence type="ECO:0000313" key="2">
    <source>
        <dbReference type="EMBL" id="AFK16060.1"/>
    </source>
</evidence>
<evidence type="ECO:0000313" key="3">
    <source>
        <dbReference type="Proteomes" id="UP000006465"/>
    </source>
</evidence>
<dbReference type="Proteomes" id="UP000006465">
    <property type="component" value="Chromosome"/>
</dbReference>
<organism evidence="2 3">
    <name type="scientific">Corynebacterium pseudotuberculosis 258</name>
    <dbReference type="NCBI Taxonomy" id="1168865"/>
    <lineage>
        <taxon>Bacteria</taxon>
        <taxon>Bacillati</taxon>
        <taxon>Actinomycetota</taxon>
        <taxon>Actinomycetes</taxon>
        <taxon>Mycobacteriales</taxon>
        <taxon>Corynebacteriaceae</taxon>
        <taxon>Corynebacterium</taxon>
    </lineage>
</organism>
<reference evidence="2 3" key="1">
    <citation type="journal article" date="2013" name="J. Biotechnol.">
        <title>Genome sequence of Corynebacterium pseudotuberculosis biovar equi strain 258 and prediction of antigenic targets to improve biotechnological vaccine production.</title>
        <authorList>
            <person name="Soares S.C."/>
            <person name="Trost E."/>
            <person name="Ramos R.T."/>
            <person name="Carneiro A.R."/>
            <person name="Santos A.R."/>
            <person name="Pinto A.C."/>
            <person name="Barbosa E."/>
            <person name="Aburjaile F."/>
            <person name="Ali A."/>
            <person name="Diniz C.A."/>
            <person name="Hassan S.S."/>
            <person name="Fiaux K."/>
            <person name="Guimaraes L.C."/>
            <person name="Bakhtiar S.M."/>
            <person name="Pereira U."/>
            <person name="Almeida S.S."/>
            <person name="Abreu V.A."/>
            <person name="Rocha F.S."/>
            <person name="Dorella F.A."/>
            <person name="Miyoshi A."/>
            <person name="Silva A."/>
            <person name="Azevedo V."/>
            <person name="Tauch A."/>
        </authorList>
    </citation>
    <scope>NUCLEOTIDE SEQUENCE [LARGE SCALE GENOMIC DNA]</scope>
    <source>
        <strain evidence="2 3">258</strain>
    </source>
</reference>
<feature type="compositionally biased region" description="Basic and acidic residues" evidence="1">
    <location>
        <begin position="311"/>
        <end position="324"/>
    </location>
</feature>
<dbReference type="RefSeq" id="WP_014523071.1">
    <property type="nucleotide sequence ID" value="NC_017945.3"/>
</dbReference>
<accession>A0AAU8PTX0</accession>
<sequence length="380" mass="40238">MAKPDLRQYERAITMLRMVSEGTYSGPLVSSSEVEQAASSTEGLNTKTLRQAAIGAVGKTNFSAKNKLWPVLFNVVKQFAMTLIASGIAELAMTWLGGLSGAKNLAQEANQAGDAIDEVDAHANKAITTVLSQLTVAIERLAEQIGTIDKKEDPHGFLHCVQAGADCIDSAAKTITLTCRDRDKAIEACYSQLGASLSKECGRQDAQKASGAVKGQGITVMAQAESILSGTFAASTEEQMSEPASQPCAQEKSMEKTRELKAEALARHTMHGETNEGLCGVLGIFGVGVALIGLSLIVEAVCGGLDSDVGCEEKAPDNPEKPEPEPAPPPRTEEPTKISKVPPPAVEQAEGFDKQKFMPKQQECVPQENKGVTIKKAGAW</sequence>
<feature type="region of interest" description="Disordered" evidence="1">
    <location>
        <begin position="311"/>
        <end position="380"/>
    </location>
</feature>
<evidence type="ECO:0000256" key="1">
    <source>
        <dbReference type="SAM" id="MobiDB-lite"/>
    </source>
</evidence>
<evidence type="ECO:0008006" key="4">
    <source>
        <dbReference type="Google" id="ProtNLM"/>
    </source>
</evidence>
<protein>
    <recommendedName>
        <fullName evidence="4">Zinc metalloprotease</fullName>
    </recommendedName>
</protein>
<gene>
    <name evidence="2" type="ORF">CP258_02210</name>
</gene>
<dbReference type="AlphaFoldDB" id="A0AAU8PTX0"/>